<reference evidence="1" key="1">
    <citation type="submission" date="2020-08" db="EMBL/GenBank/DDBJ databases">
        <title>Multicomponent nature underlies the extraordinary mechanical properties of spider dragline silk.</title>
        <authorList>
            <person name="Kono N."/>
            <person name="Nakamura H."/>
            <person name="Mori M."/>
            <person name="Yoshida Y."/>
            <person name="Ohtoshi R."/>
            <person name="Malay A.D."/>
            <person name="Moran D.A.P."/>
            <person name="Tomita M."/>
            <person name="Numata K."/>
            <person name="Arakawa K."/>
        </authorList>
    </citation>
    <scope>NUCLEOTIDE SEQUENCE</scope>
</reference>
<sequence length="101" mass="11390">MYLLLQHRVYTMNSCQISTHVKISPSSSKICGHESCHTIYTATTFMQQIELSPVCKLCHQKPTIQPCPNVITSVSAPRYELGACSGTPNRLSRQCLRRYSE</sequence>
<accession>A0A8X6TW22</accession>
<name>A0A8X6TW22_NEPPI</name>
<proteinExistence type="predicted"/>
<protein>
    <submittedName>
        <fullName evidence="1">Uncharacterized protein</fullName>
    </submittedName>
</protein>
<gene>
    <name evidence="1" type="ORF">NPIL_610041</name>
</gene>
<evidence type="ECO:0000313" key="1">
    <source>
        <dbReference type="EMBL" id="GFT52533.1"/>
    </source>
</evidence>
<dbReference type="Proteomes" id="UP000887013">
    <property type="component" value="Unassembled WGS sequence"/>
</dbReference>
<keyword evidence="2" id="KW-1185">Reference proteome</keyword>
<dbReference type="EMBL" id="BMAW01017183">
    <property type="protein sequence ID" value="GFT52533.1"/>
    <property type="molecule type" value="Genomic_DNA"/>
</dbReference>
<comment type="caution">
    <text evidence="1">The sequence shown here is derived from an EMBL/GenBank/DDBJ whole genome shotgun (WGS) entry which is preliminary data.</text>
</comment>
<evidence type="ECO:0000313" key="2">
    <source>
        <dbReference type="Proteomes" id="UP000887013"/>
    </source>
</evidence>
<dbReference type="AlphaFoldDB" id="A0A8X6TW22"/>
<organism evidence="1 2">
    <name type="scientific">Nephila pilipes</name>
    <name type="common">Giant wood spider</name>
    <name type="synonym">Nephila maculata</name>
    <dbReference type="NCBI Taxonomy" id="299642"/>
    <lineage>
        <taxon>Eukaryota</taxon>
        <taxon>Metazoa</taxon>
        <taxon>Ecdysozoa</taxon>
        <taxon>Arthropoda</taxon>
        <taxon>Chelicerata</taxon>
        <taxon>Arachnida</taxon>
        <taxon>Araneae</taxon>
        <taxon>Araneomorphae</taxon>
        <taxon>Entelegynae</taxon>
        <taxon>Araneoidea</taxon>
        <taxon>Nephilidae</taxon>
        <taxon>Nephila</taxon>
    </lineage>
</organism>